<protein>
    <submittedName>
        <fullName evidence="1">Uncharacterized protein</fullName>
    </submittedName>
</protein>
<comment type="caution">
    <text evidence="1">The sequence shown here is derived from an EMBL/GenBank/DDBJ whole genome shotgun (WGS) entry which is preliminary data.</text>
</comment>
<sequence>MNTTLLKDKTQFEVWAEKMLSPQDLLTKEEIEAFLTENAPEEYPCLAWIKYTDDIFRHGVADFIYKSHIDGWAESLG</sequence>
<accession>A0A4R6EMQ1</accession>
<evidence type="ECO:0000313" key="1">
    <source>
        <dbReference type="EMBL" id="TDN60479.1"/>
    </source>
</evidence>
<name>A0A4R6EMQ1_SCAGO</name>
<organism evidence="1 2">
    <name type="scientific">Scandinavium goeteborgense</name>
    <dbReference type="NCBI Taxonomy" id="1851514"/>
    <lineage>
        <taxon>Bacteria</taxon>
        <taxon>Pseudomonadati</taxon>
        <taxon>Pseudomonadota</taxon>
        <taxon>Gammaproteobacteria</taxon>
        <taxon>Enterobacterales</taxon>
        <taxon>Enterobacteriaceae</taxon>
        <taxon>Scandinavium</taxon>
    </lineage>
</organism>
<dbReference type="RefSeq" id="WP_133460347.1">
    <property type="nucleotide sequence ID" value="NZ_CACSIW010000002.1"/>
</dbReference>
<dbReference type="AlphaFoldDB" id="A0A4R6EMQ1"/>
<evidence type="ECO:0000313" key="2">
    <source>
        <dbReference type="Proteomes" id="UP000295530"/>
    </source>
</evidence>
<keyword evidence="2" id="KW-1185">Reference proteome</keyword>
<proteinExistence type="predicted"/>
<dbReference type="EMBL" id="SNVX01000002">
    <property type="protein sequence ID" value="TDN60479.1"/>
    <property type="molecule type" value="Genomic_DNA"/>
</dbReference>
<gene>
    <name evidence="1" type="ORF">EC847_10251</name>
</gene>
<reference evidence="1 2" key="1">
    <citation type="submission" date="2019-03" db="EMBL/GenBank/DDBJ databases">
        <title>Genomic analyses of the natural microbiome of Caenorhabditis elegans.</title>
        <authorList>
            <person name="Samuel B."/>
        </authorList>
    </citation>
    <scope>NUCLEOTIDE SEQUENCE [LARGE SCALE GENOMIC DNA]</scope>
    <source>
        <strain evidence="1 2">BIGb0156</strain>
    </source>
</reference>
<dbReference type="Proteomes" id="UP000295530">
    <property type="component" value="Unassembled WGS sequence"/>
</dbReference>